<protein>
    <submittedName>
        <fullName evidence="3">4251_t:CDS:1</fullName>
    </submittedName>
</protein>
<sequence length="1414" mass="153870">MSNYSATSAATYPHDEKSGDNDEEDDDHPKVVDTDPTGRFERFEESLGVGAYKEVFKAFDQEEGVEVAWCQLRLHFSKKKDAEKIQREIEILQSLRCENIINFYASWLKKGPDGKERVFFVTELMTSGTLKQYLRKTKLKPKVLKTWARQILKGLDYLHTREPPIIHRDLKCDNIFINGNNGQAKIGDLGLAIIKNKDHASSVLGTPEFMAPELYEEKYNEKVDIYAFGMCVLELVTKEYPYAECTNQAQIYRKVTTGIKPQALQKVKDPATLEFIELCLRYNPDERPSAGELLKHEFLKEACVDQSGGSVNGGTVPRSVTLSPPKSPTSQQAGSASLPKISSSFSLSNKNLMPPPFTTKTIDSENKTYQVSSATFPPSTTTSNGNSKSNKSEENVQSITNLPGNQTLSRQTPMQCNVAIYKPTEKERQSNKFKPAENEVLLAMTIVVPDRTDVEIKFPFNLCDDTPEDVVAEMVREQILSQEGHDLAKKNIEDIVNKILSGELSIKTQSMDDDSEHLNGSTRGSRAPSVARSDYDSSHETDDELGQKIKASRANGDLSSSFHSEMSLSSSSENVNGIQPCFLKDMSSSSESLTHASSAKTSWEREDNEVRRVLHNAELLKNTTAIVDSTDESIAAIGLPPSIDTQPILDRAGSRPLTTTASPVVARPAQLSSRVRSASISALSNSNGAPPLSPSTFNRSGTTTPFQWPESLSTHPGNLQLPSTEKELHNTDLKMPPSPRNTFSRPLSVASDANGLWNDSYQSSVHNTNQGLTRSQTAPITESNMENSAFTPASPNPSFYNPESPRANYGRSVSFPGSHSPGAPPTKLQDWQRRMSNPVSSTPIQPDTSSSLTNGYSTTHVERVRRSSISSTTSHSSAHSATKEAGSELAIDTRALISQQRQDNQQRVPQEEMTDLGAGLGIQTEHGYTSKFRHGTSNSSSTSFFPGVSLPPSVLQGVTSIPSSSTVSPTENYSSHGLPESQHHYPPSFGLNYGTITYQGEPPTYAGEVDTSDDDEDANTLLALREKQQREVEELQKKHTREWVKLMGERKQKYKSHHQSKSSVNVPKSPASSPKMNRPSTEHNNTQINGLPSLTSTPSLGPQINTSDHDNLGTIPRINSMPHVPNLSVASSASFSSSSPALPIIPKSMTPTSVENTAGLNGLNGRQPLTTSTSSSHSISTKNQLSSINTISLLPTAATIPSSHLPLSLPSTAVPNNPLSSATSSSSISSLQILTSQTMSQHQQQDTISSSALTPTNTLPLRTLTPSIIKSDPDGLIAEMSERQLAELQNLAKHNGQAKSGSLVNGTATYASVVSNSKIQSGRESPVDLSASRHSSTNSNSSNITKLSLNEMEKQKRILSQNNILSTMTNNSQISQTAASIYSPVHPQQSHSINPSAGSLSNKSQNQNTHDLLG</sequence>
<reference evidence="3" key="1">
    <citation type="submission" date="2021-06" db="EMBL/GenBank/DDBJ databases">
        <authorList>
            <person name="Kallberg Y."/>
            <person name="Tangrot J."/>
            <person name="Rosling A."/>
        </authorList>
    </citation>
    <scope>NUCLEOTIDE SEQUENCE</scope>
    <source>
        <strain evidence="3">MT106</strain>
    </source>
</reference>
<proteinExistence type="predicted"/>
<dbReference type="GO" id="GO:0005524">
    <property type="term" value="F:ATP binding"/>
    <property type="evidence" value="ECO:0007669"/>
    <property type="project" value="InterPro"/>
</dbReference>
<dbReference type="PROSITE" id="PS50011">
    <property type="entry name" value="PROTEIN_KINASE_DOM"/>
    <property type="match status" value="1"/>
</dbReference>
<evidence type="ECO:0000256" key="1">
    <source>
        <dbReference type="SAM" id="MobiDB-lite"/>
    </source>
</evidence>
<feature type="compositionally biased region" description="Polar residues" evidence="1">
    <location>
        <begin position="318"/>
        <end position="334"/>
    </location>
</feature>
<feature type="compositionally biased region" description="Polar residues" evidence="1">
    <location>
        <begin position="786"/>
        <end position="801"/>
    </location>
</feature>
<feature type="compositionally biased region" description="Low complexity" evidence="1">
    <location>
        <begin position="372"/>
        <end position="389"/>
    </location>
</feature>
<dbReference type="InterPro" id="IPR000719">
    <property type="entry name" value="Prot_kinase_dom"/>
</dbReference>
<feature type="region of interest" description="Disordered" evidence="1">
    <location>
        <begin position="1235"/>
        <end position="1255"/>
    </location>
</feature>
<dbReference type="Gene3D" id="1.10.510.10">
    <property type="entry name" value="Transferase(Phosphotransferase) domain 1"/>
    <property type="match status" value="1"/>
</dbReference>
<feature type="region of interest" description="Disordered" evidence="1">
    <location>
        <begin position="647"/>
        <end position="723"/>
    </location>
</feature>
<keyword evidence="4" id="KW-1185">Reference proteome</keyword>
<feature type="region of interest" description="Disordered" evidence="1">
    <location>
        <begin position="1"/>
        <end position="37"/>
    </location>
</feature>
<feature type="region of interest" description="Disordered" evidence="1">
    <location>
        <begin position="786"/>
        <end position="888"/>
    </location>
</feature>
<feature type="compositionally biased region" description="Polar residues" evidence="1">
    <location>
        <begin position="834"/>
        <end position="859"/>
    </location>
</feature>
<dbReference type="SUPFAM" id="SSF69989">
    <property type="entry name" value="C-terminal domain of PLC-beta"/>
    <property type="match status" value="1"/>
</dbReference>
<feature type="compositionally biased region" description="Low complexity" evidence="1">
    <location>
        <begin position="958"/>
        <end position="970"/>
    </location>
</feature>
<feature type="region of interest" description="Disordered" evidence="1">
    <location>
        <begin position="309"/>
        <end position="397"/>
    </location>
</feature>
<organism evidence="3 4">
    <name type="scientific">Ambispora gerdemannii</name>
    <dbReference type="NCBI Taxonomy" id="144530"/>
    <lineage>
        <taxon>Eukaryota</taxon>
        <taxon>Fungi</taxon>
        <taxon>Fungi incertae sedis</taxon>
        <taxon>Mucoromycota</taxon>
        <taxon>Glomeromycotina</taxon>
        <taxon>Glomeromycetes</taxon>
        <taxon>Archaeosporales</taxon>
        <taxon>Ambisporaceae</taxon>
        <taxon>Ambispora</taxon>
    </lineage>
</organism>
<feature type="compositionally biased region" description="Basic and acidic residues" evidence="1">
    <location>
        <begin position="27"/>
        <end position="37"/>
    </location>
</feature>
<feature type="compositionally biased region" description="Polar residues" evidence="1">
    <location>
        <begin position="1239"/>
        <end position="1252"/>
    </location>
</feature>
<feature type="compositionally biased region" description="Low complexity" evidence="1">
    <location>
        <begin position="1170"/>
        <end position="1181"/>
    </location>
</feature>
<dbReference type="Proteomes" id="UP000789831">
    <property type="component" value="Unassembled WGS sequence"/>
</dbReference>
<feature type="domain" description="Protein kinase" evidence="2">
    <location>
        <begin position="41"/>
        <end position="299"/>
    </location>
</feature>
<feature type="region of interest" description="Disordered" evidence="1">
    <location>
        <begin position="1317"/>
        <end position="1349"/>
    </location>
</feature>
<evidence type="ECO:0000313" key="3">
    <source>
        <dbReference type="EMBL" id="CAG8507614.1"/>
    </source>
</evidence>
<dbReference type="InterPro" id="IPR050588">
    <property type="entry name" value="WNK_Ser-Thr_kinase"/>
</dbReference>
<feature type="compositionally biased region" description="Low complexity" evidence="1">
    <location>
        <begin position="1329"/>
        <end position="1349"/>
    </location>
</feature>
<accession>A0A9N9F407</accession>
<comment type="caution">
    <text evidence="3">The sequence shown here is derived from an EMBL/GenBank/DDBJ whole genome shotgun (WGS) entry which is preliminary data.</text>
</comment>
<feature type="compositionally biased region" description="Polar residues" evidence="1">
    <location>
        <begin position="1064"/>
        <end position="1098"/>
    </location>
</feature>
<dbReference type="InterPro" id="IPR011009">
    <property type="entry name" value="Kinase-like_dom_sf"/>
</dbReference>
<feature type="region of interest" description="Disordered" evidence="1">
    <location>
        <begin position="1050"/>
        <end position="1098"/>
    </location>
</feature>
<dbReference type="PROSITE" id="PS00108">
    <property type="entry name" value="PROTEIN_KINASE_ST"/>
    <property type="match status" value="1"/>
</dbReference>
<feature type="region of interest" description="Disordered" evidence="1">
    <location>
        <begin position="508"/>
        <end position="544"/>
    </location>
</feature>
<gene>
    <name evidence="3" type="ORF">AGERDE_LOCUS4574</name>
</gene>
<feature type="region of interest" description="Disordered" evidence="1">
    <location>
        <begin position="1382"/>
        <end position="1414"/>
    </location>
</feature>
<feature type="compositionally biased region" description="Polar residues" evidence="1">
    <location>
        <begin position="1"/>
        <end position="10"/>
    </location>
</feature>
<dbReference type="OrthoDB" id="4062651at2759"/>
<evidence type="ECO:0000259" key="2">
    <source>
        <dbReference type="PROSITE" id="PS50011"/>
    </source>
</evidence>
<dbReference type="InterPro" id="IPR008271">
    <property type="entry name" value="Ser/Thr_kinase_AS"/>
</dbReference>
<feature type="region of interest" description="Disordered" evidence="1">
    <location>
        <begin position="1157"/>
        <end position="1182"/>
    </location>
</feature>
<name>A0A9N9F407_9GLOM</name>
<dbReference type="EMBL" id="CAJVPL010000536">
    <property type="protein sequence ID" value="CAG8507614.1"/>
    <property type="molecule type" value="Genomic_DNA"/>
</dbReference>
<feature type="region of interest" description="Disordered" evidence="1">
    <location>
        <begin position="956"/>
        <end position="985"/>
    </location>
</feature>
<dbReference type="SUPFAM" id="SSF56112">
    <property type="entry name" value="Protein kinase-like (PK-like)"/>
    <property type="match status" value="1"/>
</dbReference>
<dbReference type="FunFam" id="1.10.510.10:FF:001565">
    <property type="entry name" value="WNK protein kinase"/>
    <property type="match status" value="1"/>
</dbReference>
<feature type="compositionally biased region" description="Low complexity" evidence="1">
    <location>
        <begin position="335"/>
        <end position="348"/>
    </location>
</feature>
<dbReference type="Gene3D" id="3.30.200.20">
    <property type="entry name" value="Phosphorylase Kinase, domain 1"/>
    <property type="match status" value="1"/>
</dbReference>
<dbReference type="PANTHER" id="PTHR13902">
    <property type="entry name" value="SERINE/THREONINE-PROTEIN KINASE WNK WITH NO LYSINE -RELATED"/>
    <property type="match status" value="1"/>
</dbReference>
<feature type="compositionally biased region" description="Low complexity" evidence="1">
    <location>
        <begin position="867"/>
        <end position="880"/>
    </location>
</feature>
<dbReference type="SMART" id="SM00220">
    <property type="entry name" value="S_TKc"/>
    <property type="match status" value="1"/>
</dbReference>
<dbReference type="GO" id="GO:0004672">
    <property type="term" value="F:protein kinase activity"/>
    <property type="evidence" value="ECO:0007669"/>
    <property type="project" value="InterPro"/>
</dbReference>
<dbReference type="Pfam" id="PF00069">
    <property type="entry name" value="Pkinase"/>
    <property type="match status" value="1"/>
</dbReference>
<dbReference type="Gene3D" id="3.10.20.90">
    <property type="entry name" value="Phosphatidylinositol 3-kinase Catalytic Subunit, Chain A, domain 1"/>
    <property type="match status" value="1"/>
</dbReference>
<evidence type="ECO:0000313" key="4">
    <source>
        <dbReference type="Proteomes" id="UP000789831"/>
    </source>
</evidence>
<feature type="compositionally biased region" description="Polar residues" evidence="1">
    <location>
        <begin position="670"/>
        <end position="723"/>
    </location>
</feature>
<dbReference type="CDD" id="cd13983">
    <property type="entry name" value="STKc_WNK"/>
    <property type="match status" value="1"/>
</dbReference>